<dbReference type="InterPro" id="IPR036188">
    <property type="entry name" value="FAD/NAD-bd_sf"/>
</dbReference>
<dbReference type="PANTHER" id="PTHR43539">
    <property type="entry name" value="FLAVIN-BINDING MONOOXYGENASE-LIKE PROTEIN (AFU_ORTHOLOGUE AFUA_4G09220)"/>
    <property type="match status" value="1"/>
</dbReference>
<dbReference type="PRINTS" id="PR00368">
    <property type="entry name" value="FADPNR"/>
</dbReference>
<sequence>MATPQIDPLVVATRWIESLSEAAAKADVTSFVDHFLPTGWMRDLLCFSWDFRSLAGHEKLAAYLSERVGDQDQTRLARAGLHNIRVQTTSTLGPPTFFPIPSNPDARGIQGTFEFSLTSPAAVGRGFLRLVPDPNGQWKAFAIFMNLEDLKGHEEPRGRPLGLYPNHATWEEVYAQKVVEVEQDPTVVIVGGGQTGLMCAARLGRLGIRALVVEKSGRVGDVWRKRYPNLTLHTSAHHCSVLYQPWPKTFPKYVPKEKVADFIEAYAIGQEVVIWTLSTVLPIPTYDAATGRWSITIDRQGEKVSLKPKHVIMATGTGKPYTPAFKDVDKFKGVLYHSDQHRGAAPYRGKRVVVVGSCNAGHDLCIDFFAKGAESVTMVQRSPTCVMAASTADRIIFDVIFNEKFAIEDADFSNHSMPHALALKLAAAGGTQRVKALDKGMLDGLAKAGFKLTWELTPGGGEVGLQGFFFERTASGTMLDQGCAQLIIDGKVKVKNGEIARFEEDGVVFNDGTKTLADVVVLGTGYLPVINNIVEIFGPSITDKIGSKIWGLDEEGELNRCFRPSGQQGLWVAMGSFQHGRFFSKHLALQILAEELQLK</sequence>
<accession>A0A165CNG9</accession>
<dbReference type="GO" id="GO:0050660">
    <property type="term" value="F:flavin adenine dinucleotide binding"/>
    <property type="evidence" value="ECO:0007669"/>
    <property type="project" value="InterPro"/>
</dbReference>
<evidence type="ECO:0000313" key="4">
    <source>
        <dbReference type="EMBL" id="KZT03130.1"/>
    </source>
</evidence>
<dbReference type="Proteomes" id="UP000076871">
    <property type="component" value="Unassembled WGS sequence"/>
</dbReference>
<dbReference type="PANTHER" id="PTHR43539:SF68">
    <property type="entry name" value="FLAVIN-BINDING MONOOXYGENASE-LIKE PROTEIN (AFU_ORTHOLOGUE AFUA_4G09220)"/>
    <property type="match status" value="1"/>
</dbReference>
<dbReference type="GO" id="GO:0050661">
    <property type="term" value="F:NADP binding"/>
    <property type="evidence" value="ECO:0007669"/>
    <property type="project" value="InterPro"/>
</dbReference>
<dbReference type="PRINTS" id="PR00411">
    <property type="entry name" value="PNDRDTASEI"/>
</dbReference>
<dbReference type="STRING" id="1314785.A0A165CNG9"/>
<name>A0A165CNG9_9APHY</name>
<evidence type="ECO:0000256" key="3">
    <source>
        <dbReference type="ARBA" id="ARBA00023002"/>
    </source>
</evidence>
<dbReference type="SUPFAM" id="SSF51905">
    <property type="entry name" value="FAD/NAD(P)-binding domain"/>
    <property type="match status" value="1"/>
</dbReference>
<evidence type="ECO:0000256" key="2">
    <source>
        <dbReference type="ARBA" id="ARBA00022827"/>
    </source>
</evidence>
<evidence type="ECO:0000256" key="1">
    <source>
        <dbReference type="ARBA" id="ARBA00022630"/>
    </source>
</evidence>
<dbReference type="InParanoid" id="A0A165CNG9"/>
<reference evidence="4 5" key="1">
    <citation type="journal article" date="2016" name="Mol. Biol. Evol.">
        <title>Comparative Genomics of Early-Diverging Mushroom-Forming Fungi Provides Insights into the Origins of Lignocellulose Decay Capabilities.</title>
        <authorList>
            <person name="Nagy L.G."/>
            <person name="Riley R."/>
            <person name="Tritt A."/>
            <person name="Adam C."/>
            <person name="Daum C."/>
            <person name="Floudas D."/>
            <person name="Sun H."/>
            <person name="Yadav J.S."/>
            <person name="Pangilinan J."/>
            <person name="Larsson K.H."/>
            <person name="Matsuura K."/>
            <person name="Barry K."/>
            <person name="Labutti K."/>
            <person name="Kuo R."/>
            <person name="Ohm R.A."/>
            <person name="Bhattacharya S.S."/>
            <person name="Shirouzu T."/>
            <person name="Yoshinaga Y."/>
            <person name="Martin F.M."/>
            <person name="Grigoriev I.V."/>
            <person name="Hibbett D.S."/>
        </authorList>
    </citation>
    <scope>NUCLEOTIDE SEQUENCE [LARGE SCALE GENOMIC DNA]</scope>
    <source>
        <strain evidence="4 5">93-53</strain>
    </source>
</reference>
<dbReference type="OrthoDB" id="74360at2759"/>
<dbReference type="InterPro" id="IPR020946">
    <property type="entry name" value="Flavin_mOase-like"/>
</dbReference>
<evidence type="ECO:0000313" key="5">
    <source>
        <dbReference type="Proteomes" id="UP000076871"/>
    </source>
</evidence>
<dbReference type="Pfam" id="PF00743">
    <property type="entry name" value="FMO-like"/>
    <property type="match status" value="1"/>
</dbReference>
<organism evidence="4 5">
    <name type="scientific">Laetiporus sulphureus 93-53</name>
    <dbReference type="NCBI Taxonomy" id="1314785"/>
    <lineage>
        <taxon>Eukaryota</taxon>
        <taxon>Fungi</taxon>
        <taxon>Dikarya</taxon>
        <taxon>Basidiomycota</taxon>
        <taxon>Agaricomycotina</taxon>
        <taxon>Agaricomycetes</taxon>
        <taxon>Polyporales</taxon>
        <taxon>Laetiporus</taxon>
    </lineage>
</organism>
<dbReference type="Gene3D" id="3.50.50.60">
    <property type="entry name" value="FAD/NAD(P)-binding domain"/>
    <property type="match status" value="2"/>
</dbReference>
<keyword evidence="5" id="KW-1185">Reference proteome</keyword>
<gene>
    <name evidence="4" type="ORF">LAESUDRAFT_762124</name>
</gene>
<keyword evidence="3" id="KW-0560">Oxidoreductase</keyword>
<dbReference type="GO" id="GO:0004499">
    <property type="term" value="F:N,N-dimethylaniline monooxygenase activity"/>
    <property type="evidence" value="ECO:0007669"/>
    <property type="project" value="InterPro"/>
</dbReference>
<keyword evidence="2" id="KW-0274">FAD</keyword>
<proteinExistence type="predicted"/>
<keyword evidence="1" id="KW-0285">Flavoprotein</keyword>
<dbReference type="EMBL" id="KV427646">
    <property type="protein sequence ID" value="KZT03130.1"/>
    <property type="molecule type" value="Genomic_DNA"/>
</dbReference>
<dbReference type="AlphaFoldDB" id="A0A165CNG9"/>
<dbReference type="InterPro" id="IPR050982">
    <property type="entry name" value="Auxin_biosynth/cation_transpt"/>
</dbReference>
<dbReference type="GeneID" id="63830065"/>
<dbReference type="RefSeq" id="XP_040760870.1">
    <property type="nucleotide sequence ID" value="XM_040913037.1"/>
</dbReference>
<protein>
    <submittedName>
        <fullName evidence="4">FAD/NAD(P)-binding domain-containing protein</fullName>
    </submittedName>
</protein>